<sequence length="168" mass="17962">MIRILVSACLLGEKVRHDGRHKLSDHPVLARWREEGRIVPVCPEVAGGLPTPRPPAEIFDGDGDAVWRGEAKVRNRHDTDVTEPFTKGAEQALALAVDQGARLAVLKAKSPSCGVGLIYDGSFSGNLIPGSGVTASLLESHDIRVFTEQQIEEAAAWLAALEHGNAAD</sequence>
<evidence type="ECO:0000313" key="1">
    <source>
        <dbReference type="EMBL" id="QTD50133.1"/>
    </source>
</evidence>
<accession>A0A8A4TKN0</accession>
<name>A0A8A4TKN0_SULCO</name>
<dbReference type="Proteomes" id="UP000663929">
    <property type="component" value="Chromosome"/>
</dbReference>
<dbReference type="KEGG" id="scor:J3U87_31500"/>
<reference evidence="1" key="1">
    <citation type="submission" date="2021-03" db="EMBL/GenBank/DDBJ databases">
        <title>Acanthopleuribacteraceae sp. M133.</title>
        <authorList>
            <person name="Wang G."/>
        </authorList>
    </citation>
    <scope>NUCLEOTIDE SEQUENCE</scope>
    <source>
        <strain evidence="1">M133</strain>
    </source>
</reference>
<evidence type="ECO:0000313" key="2">
    <source>
        <dbReference type="Proteomes" id="UP000663929"/>
    </source>
</evidence>
<dbReference type="InterPro" id="IPR007553">
    <property type="entry name" value="2-thiour_desulf"/>
</dbReference>
<dbReference type="RefSeq" id="WP_237379764.1">
    <property type="nucleotide sequence ID" value="NZ_CP071793.1"/>
</dbReference>
<dbReference type="Pfam" id="PF04463">
    <property type="entry name" value="2-thiour_desulf"/>
    <property type="match status" value="1"/>
</dbReference>
<keyword evidence="2" id="KW-1185">Reference proteome</keyword>
<dbReference type="PANTHER" id="PTHR30087">
    <property type="entry name" value="INNER MEMBRANE PROTEIN"/>
    <property type="match status" value="1"/>
</dbReference>
<protein>
    <submittedName>
        <fullName evidence="1">DUF523 domain-containing protein</fullName>
    </submittedName>
</protein>
<proteinExistence type="predicted"/>
<organism evidence="1 2">
    <name type="scientific">Sulfidibacter corallicola</name>
    <dbReference type="NCBI Taxonomy" id="2818388"/>
    <lineage>
        <taxon>Bacteria</taxon>
        <taxon>Pseudomonadati</taxon>
        <taxon>Acidobacteriota</taxon>
        <taxon>Holophagae</taxon>
        <taxon>Acanthopleuribacterales</taxon>
        <taxon>Acanthopleuribacteraceae</taxon>
        <taxon>Sulfidibacter</taxon>
    </lineage>
</organism>
<dbReference type="PANTHER" id="PTHR30087:SF1">
    <property type="entry name" value="HYPOTHETICAL CYTOSOLIC PROTEIN"/>
    <property type="match status" value="1"/>
</dbReference>
<dbReference type="AlphaFoldDB" id="A0A8A4TKN0"/>
<dbReference type="EMBL" id="CP071793">
    <property type="protein sequence ID" value="QTD50133.1"/>
    <property type="molecule type" value="Genomic_DNA"/>
</dbReference>
<gene>
    <name evidence="1" type="ORF">J3U87_31500</name>
</gene>